<dbReference type="EMBL" id="FOXU01000001">
    <property type="protein sequence ID" value="SFP97491.1"/>
    <property type="molecule type" value="Genomic_DNA"/>
</dbReference>
<dbReference type="InterPro" id="IPR026017">
    <property type="entry name" value="Lumazine-bd_dom"/>
</dbReference>
<feature type="repeat" description="Lumazine-binding" evidence="1">
    <location>
        <begin position="64"/>
        <end position="161"/>
    </location>
</feature>
<evidence type="ECO:0000313" key="5">
    <source>
        <dbReference type="Proteomes" id="UP000198734"/>
    </source>
</evidence>
<name>A0A1I5UQF0_9BACI</name>
<evidence type="ECO:0000256" key="2">
    <source>
        <dbReference type="SAM" id="Phobius"/>
    </source>
</evidence>
<evidence type="ECO:0000259" key="3">
    <source>
        <dbReference type="PROSITE" id="PS51177"/>
    </source>
</evidence>
<evidence type="ECO:0000256" key="1">
    <source>
        <dbReference type="PROSITE-ProRule" id="PRU00524"/>
    </source>
</evidence>
<dbReference type="Gene3D" id="2.60.40.1630">
    <property type="entry name" value="bacillus anthracis domain"/>
    <property type="match status" value="1"/>
</dbReference>
<dbReference type="Gene3D" id="2.60.40.1640">
    <property type="entry name" value="Conserved domain protein"/>
    <property type="match status" value="1"/>
</dbReference>
<organism evidence="4 5">
    <name type="scientific">Psychrobacillus psychrotolerans</name>
    <dbReference type="NCBI Taxonomy" id="126156"/>
    <lineage>
        <taxon>Bacteria</taxon>
        <taxon>Bacillati</taxon>
        <taxon>Bacillota</taxon>
        <taxon>Bacilli</taxon>
        <taxon>Bacillales</taxon>
        <taxon>Bacillaceae</taxon>
        <taxon>Psychrobacillus</taxon>
    </lineage>
</organism>
<dbReference type="OrthoDB" id="2541898at2"/>
<gene>
    <name evidence="4" type="ORF">SAMN05421670_0499</name>
</gene>
<accession>A0A1I5UQF0</accession>
<keyword evidence="5" id="KW-1185">Reference proteome</keyword>
<dbReference type="STRING" id="126156.SAMN05421670_0499"/>
<keyword evidence="2" id="KW-0812">Transmembrane</keyword>
<dbReference type="Pfam" id="PF13786">
    <property type="entry name" value="DUF4179"/>
    <property type="match status" value="1"/>
</dbReference>
<protein>
    <recommendedName>
        <fullName evidence="3">Lumazine-binding domain-containing protein</fullName>
    </recommendedName>
</protein>
<evidence type="ECO:0000313" key="4">
    <source>
        <dbReference type="EMBL" id="SFP97491.1"/>
    </source>
</evidence>
<dbReference type="InterPro" id="IPR025436">
    <property type="entry name" value="DUF4179"/>
</dbReference>
<reference evidence="5" key="1">
    <citation type="submission" date="2016-10" db="EMBL/GenBank/DDBJ databases">
        <authorList>
            <person name="Varghese N."/>
            <person name="Submissions S."/>
        </authorList>
    </citation>
    <scope>NUCLEOTIDE SEQUENCE [LARGE SCALE GENOMIC DNA]</scope>
    <source>
        <strain evidence="5">DSM 11706</strain>
    </source>
</reference>
<sequence length="430" mass="48048">MDKDIKKSIDSIPVPKQKLDAAIEEGLNTSQKQIMPKRKKIGILVMSCAVAFGLLISLGFLSPTMAGVLARVPLLDSIFTSVGDKGLRVAIHDENAVLLNETITSNGVSLKVQEVLYDGTRLAFSFVQDKAESIITHRIEVNGEEINAPTSMNGEYLANGQFAGLIQMYPTESLPKEFNLNVSIIRIGETIGDWQFETHVLQTDNHPVNLGIGQRAELDDLSFEVKKFESTDSAISLHIFFKGTPEALYNHQNERLELFLLDQNGNSLPVISQSGSGDEKGMLRKYVYEPLSEEVSDLTISPFFVPEVTERKENTEILEQNRLPLTISQGEMGDIVVTRMEEENELTAVYFESTSSFPFGTNFEMNHLWVEDSDGNYLIEEGGYPKAIGKNKYKMYINDTKDNGEIIIKTINIPKMTLNQEAQITVEIPR</sequence>
<dbReference type="PROSITE" id="PS51177">
    <property type="entry name" value="LUMAZINE_BIND"/>
    <property type="match status" value="1"/>
</dbReference>
<feature type="transmembrane region" description="Helical" evidence="2">
    <location>
        <begin position="41"/>
        <end position="61"/>
    </location>
</feature>
<dbReference type="AlphaFoldDB" id="A0A1I5UQF0"/>
<dbReference type="Pfam" id="PF18705">
    <property type="entry name" value="DUF5643"/>
    <property type="match status" value="1"/>
</dbReference>
<dbReference type="RefSeq" id="WP_093533858.1">
    <property type="nucleotide sequence ID" value="NZ_FOXU01000001.1"/>
</dbReference>
<dbReference type="InterPro" id="IPR040680">
    <property type="entry name" value="DUF5643"/>
</dbReference>
<proteinExistence type="predicted"/>
<dbReference type="Proteomes" id="UP000198734">
    <property type="component" value="Unassembled WGS sequence"/>
</dbReference>
<feature type="domain" description="Lumazine-binding" evidence="3">
    <location>
        <begin position="64"/>
        <end position="161"/>
    </location>
</feature>
<keyword evidence="2" id="KW-0472">Membrane</keyword>
<keyword evidence="2" id="KW-1133">Transmembrane helix</keyword>